<name>A0ABP8UQU4_9ACTN</name>
<evidence type="ECO:0008006" key="4">
    <source>
        <dbReference type="Google" id="ProtNLM"/>
    </source>
</evidence>
<feature type="chain" id="PRO_5045276368" description="Serine protease" evidence="1">
    <location>
        <begin position="26"/>
        <end position="549"/>
    </location>
</feature>
<proteinExistence type="predicted"/>
<keyword evidence="1" id="KW-0732">Signal</keyword>
<dbReference type="RefSeq" id="WP_345440222.1">
    <property type="nucleotide sequence ID" value="NZ_BAABHK010000019.1"/>
</dbReference>
<reference evidence="3" key="1">
    <citation type="journal article" date="2019" name="Int. J. Syst. Evol. Microbiol.">
        <title>The Global Catalogue of Microorganisms (GCM) 10K type strain sequencing project: providing services to taxonomists for standard genome sequencing and annotation.</title>
        <authorList>
            <consortium name="The Broad Institute Genomics Platform"/>
            <consortium name="The Broad Institute Genome Sequencing Center for Infectious Disease"/>
            <person name="Wu L."/>
            <person name="Ma J."/>
        </authorList>
    </citation>
    <scope>NUCLEOTIDE SEQUENCE [LARGE SCALE GENOMIC DNA]</scope>
    <source>
        <strain evidence="3">JCM 17939</strain>
    </source>
</reference>
<keyword evidence="3" id="KW-1185">Reference proteome</keyword>
<comment type="caution">
    <text evidence="2">The sequence shown here is derived from an EMBL/GenBank/DDBJ whole genome shotgun (WGS) entry which is preliminary data.</text>
</comment>
<evidence type="ECO:0000313" key="2">
    <source>
        <dbReference type="EMBL" id="GAA4637240.1"/>
    </source>
</evidence>
<dbReference type="Proteomes" id="UP001501442">
    <property type="component" value="Unassembled WGS sequence"/>
</dbReference>
<evidence type="ECO:0000256" key="1">
    <source>
        <dbReference type="SAM" id="SignalP"/>
    </source>
</evidence>
<dbReference type="EMBL" id="BAABHK010000019">
    <property type="protein sequence ID" value="GAA4637240.1"/>
    <property type="molecule type" value="Genomic_DNA"/>
</dbReference>
<organism evidence="2 3">
    <name type="scientific">Actinoallomurus vinaceus</name>
    <dbReference type="NCBI Taxonomy" id="1080074"/>
    <lineage>
        <taxon>Bacteria</taxon>
        <taxon>Bacillati</taxon>
        <taxon>Actinomycetota</taxon>
        <taxon>Actinomycetes</taxon>
        <taxon>Streptosporangiales</taxon>
        <taxon>Thermomonosporaceae</taxon>
        <taxon>Actinoallomurus</taxon>
    </lineage>
</organism>
<sequence>MVKRTLIGLGALALVAAGPVPHAWATAPASPVKVEPAQGGHGTFQRGTVIKRTKKAPSFRRLSRTKAADEHKLQVTVLDRKGAVATSEEASRLYMWPLDGSDPSGADVENGHAEGSLPPGDYAMHAEVRTPEADGTTSTTLIYLPKVTVTGDLSLTLDARKAAPVQVEVDRAGAKPVGGAVVMISQRLGGVFRDITEMDGDHLYVTPAAAEGGLEYEVQSLLSQDGKQEGSPYTYNVASKAAGIPADLKLSVRTKDLAAVKVGYAGEGRPACAGEHAGVDWGSGMITLSYWQPGAVPTTQTQYYTPGFDWSLDQAVTTPDCAFNDLDVRFRTDRFPKAGTYTRSWNKGPLGPADGELVLDTGDGTGYDAAMLSGTDGVSNVGGYSFMKGDSAFVSSTGESIGQSIVPGFGRIWARPAPGKYTLTTNATRSAPWSDLATSQHVVWDVTVGTDNVIKLPTVQYRTALDDTNQAHANTTQTLNVVPQQAKAGAKVSLWTSFDDGDSWTPVPLRADGDQWVASFRNPAKGFVSLRTKIEGAVDQTVIRAYGIR</sequence>
<accession>A0ABP8UQU4</accession>
<protein>
    <recommendedName>
        <fullName evidence="4">Serine protease</fullName>
    </recommendedName>
</protein>
<feature type="signal peptide" evidence="1">
    <location>
        <begin position="1"/>
        <end position="25"/>
    </location>
</feature>
<gene>
    <name evidence="2" type="ORF">GCM10023196_090250</name>
</gene>
<evidence type="ECO:0000313" key="3">
    <source>
        <dbReference type="Proteomes" id="UP001501442"/>
    </source>
</evidence>